<dbReference type="GO" id="GO:0046047">
    <property type="term" value="P:TTP catabolic process"/>
    <property type="evidence" value="ECO:0007669"/>
    <property type="project" value="TreeGrafter"/>
</dbReference>
<dbReference type="RefSeq" id="WP_067508135.1">
    <property type="nucleotide sequence ID" value="NZ_CP107943.1"/>
</dbReference>
<reference evidence="3 4" key="1">
    <citation type="submission" date="2018-06" db="EMBL/GenBank/DDBJ databases">
        <title>Genomic Encyclopedia of Type Strains, Phase IV (KMG-IV): sequencing the most valuable type-strain genomes for metagenomic binning, comparative biology and taxonomic classification.</title>
        <authorList>
            <person name="Goeker M."/>
        </authorList>
    </citation>
    <scope>NUCLEOTIDE SEQUENCE [LARGE SCALE GENOMIC DNA]</scope>
    <source>
        <strain evidence="3 4">DSM 44599</strain>
    </source>
</reference>
<evidence type="ECO:0000313" key="3">
    <source>
        <dbReference type="EMBL" id="RBO92836.1"/>
    </source>
</evidence>
<dbReference type="GO" id="GO:0006203">
    <property type="term" value="P:dGTP catabolic process"/>
    <property type="evidence" value="ECO:0007669"/>
    <property type="project" value="TreeGrafter"/>
</dbReference>
<dbReference type="Gene3D" id="1.10.287.1080">
    <property type="entry name" value="MazG-like"/>
    <property type="match status" value="1"/>
</dbReference>
<evidence type="ECO:0000259" key="2">
    <source>
        <dbReference type="Pfam" id="PF03819"/>
    </source>
</evidence>
<feature type="domain" description="NTP pyrophosphohydrolase MazG-like" evidence="2">
    <location>
        <begin position="37"/>
        <end position="107"/>
    </location>
</feature>
<organism evidence="3 4">
    <name type="scientific">Nocardia puris</name>
    <dbReference type="NCBI Taxonomy" id="208602"/>
    <lineage>
        <taxon>Bacteria</taxon>
        <taxon>Bacillati</taxon>
        <taxon>Actinomycetota</taxon>
        <taxon>Actinomycetes</taxon>
        <taxon>Mycobacteriales</taxon>
        <taxon>Nocardiaceae</taxon>
        <taxon>Nocardia</taxon>
    </lineage>
</organism>
<dbReference type="GO" id="GO:0046052">
    <property type="term" value="P:UTP catabolic process"/>
    <property type="evidence" value="ECO:0007669"/>
    <property type="project" value="TreeGrafter"/>
</dbReference>
<dbReference type="STRING" id="1210090.GCA_001613185_02517"/>
<feature type="compositionally biased region" description="Basic and acidic residues" evidence="1">
    <location>
        <begin position="211"/>
        <end position="229"/>
    </location>
</feature>
<evidence type="ECO:0000256" key="1">
    <source>
        <dbReference type="SAM" id="MobiDB-lite"/>
    </source>
</evidence>
<sequence>MTRAERDEARRTVAAGLADAVEVMDRLWHFGGWERTQTHDSLRPYLLEETYELLDAIQHADAETIKEELGDLLLQVLFHSRIAEAAGEFTVDDVAAALVAKLVHRSPLLRESELGPDATVEEKIAAQERAWEERKSTEKARRSCLDGIAMAQPALALAEKVRARSARAGLPDDLVPETLRIVHLGEPESAEERLRKATLAFAADIRAAEDAAESVRGERLPLSPEDWRTHWPAYD</sequence>
<dbReference type="InterPro" id="IPR048015">
    <property type="entry name" value="NTP-PPase_MazG-like_N"/>
</dbReference>
<accession>A0A366DRX0</accession>
<feature type="region of interest" description="Disordered" evidence="1">
    <location>
        <begin position="211"/>
        <end position="235"/>
    </location>
</feature>
<comment type="caution">
    <text evidence="3">The sequence shown here is derived from an EMBL/GenBank/DDBJ whole genome shotgun (WGS) entry which is preliminary data.</text>
</comment>
<keyword evidence="4" id="KW-1185">Reference proteome</keyword>
<dbReference type="CDD" id="cd11528">
    <property type="entry name" value="NTP-PPase_MazG_Nterm"/>
    <property type="match status" value="1"/>
</dbReference>
<dbReference type="Pfam" id="PF03819">
    <property type="entry name" value="MazG"/>
    <property type="match status" value="1"/>
</dbReference>
<dbReference type="GO" id="GO:0046081">
    <property type="term" value="P:dUTP catabolic process"/>
    <property type="evidence" value="ECO:0007669"/>
    <property type="project" value="TreeGrafter"/>
</dbReference>
<dbReference type="GO" id="GO:0046061">
    <property type="term" value="P:dATP catabolic process"/>
    <property type="evidence" value="ECO:0007669"/>
    <property type="project" value="TreeGrafter"/>
</dbReference>
<dbReference type="AlphaFoldDB" id="A0A366DRX0"/>
<name>A0A366DRX0_9NOCA</name>
<protein>
    <submittedName>
        <fullName evidence="3">XTP/dITP diphosphohydrolase</fullName>
    </submittedName>
</protein>
<dbReference type="SUPFAM" id="SSF101386">
    <property type="entry name" value="all-alpha NTP pyrophosphatases"/>
    <property type="match status" value="1"/>
</dbReference>
<evidence type="ECO:0000313" key="4">
    <source>
        <dbReference type="Proteomes" id="UP000252586"/>
    </source>
</evidence>
<dbReference type="InterPro" id="IPR011551">
    <property type="entry name" value="NTP_PyrPHydrolase_MazG"/>
</dbReference>
<dbReference type="GO" id="GO:0047429">
    <property type="term" value="F:nucleoside triphosphate diphosphatase activity"/>
    <property type="evidence" value="ECO:0007669"/>
    <property type="project" value="TreeGrafter"/>
</dbReference>
<dbReference type="GO" id="GO:0046076">
    <property type="term" value="P:dTTP catabolic process"/>
    <property type="evidence" value="ECO:0007669"/>
    <property type="project" value="TreeGrafter"/>
</dbReference>
<dbReference type="InterPro" id="IPR004518">
    <property type="entry name" value="MazG-like_dom"/>
</dbReference>
<proteinExistence type="predicted"/>
<gene>
    <name evidence="3" type="ORF">DFR74_103483</name>
</gene>
<dbReference type="PANTHER" id="PTHR30522:SF0">
    <property type="entry name" value="NUCLEOSIDE TRIPHOSPHATE PYROPHOSPHOHYDROLASE"/>
    <property type="match status" value="1"/>
</dbReference>
<keyword evidence="3" id="KW-0378">Hydrolase</keyword>
<dbReference type="Proteomes" id="UP000252586">
    <property type="component" value="Unassembled WGS sequence"/>
</dbReference>
<dbReference type="PANTHER" id="PTHR30522">
    <property type="entry name" value="NUCLEOSIDE TRIPHOSPHATE PYROPHOSPHOHYDROLASE"/>
    <property type="match status" value="1"/>
</dbReference>
<dbReference type="EMBL" id="QNRE01000003">
    <property type="protein sequence ID" value="RBO92836.1"/>
    <property type="molecule type" value="Genomic_DNA"/>
</dbReference>